<dbReference type="InterPro" id="IPR036736">
    <property type="entry name" value="ACP-like_sf"/>
</dbReference>
<comment type="cofactor">
    <cofactor evidence="1">
        <name>pantetheine 4'-phosphate</name>
        <dbReference type="ChEBI" id="CHEBI:47942"/>
    </cofactor>
</comment>
<accession>A0ABW6VCA4</accession>
<evidence type="ECO:0000256" key="3">
    <source>
        <dbReference type="ARBA" id="ARBA00022553"/>
    </source>
</evidence>
<dbReference type="Gene3D" id="3.30.559.30">
    <property type="entry name" value="Nonribosomal peptide synthetase, condensation domain"/>
    <property type="match status" value="1"/>
</dbReference>
<dbReference type="PANTHER" id="PTHR45527:SF1">
    <property type="entry name" value="FATTY ACID SYNTHASE"/>
    <property type="match status" value="1"/>
</dbReference>
<evidence type="ECO:0000313" key="5">
    <source>
        <dbReference type="EMBL" id="MFF4776937.1"/>
    </source>
</evidence>
<dbReference type="InterPro" id="IPR006162">
    <property type="entry name" value="Ppantetheine_attach_site"/>
</dbReference>
<dbReference type="InterPro" id="IPR001242">
    <property type="entry name" value="Condensation_dom"/>
</dbReference>
<evidence type="ECO:0000256" key="2">
    <source>
        <dbReference type="ARBA" id="ARBA00022450"/>
    </source>
</evidence>
<dbReference type="PROSITE" id="PS50075">
    <property type="entry name" value="CARRIER"/>
    <property type="match status" value="1"/>
</dbReference>
<name>A0ABW6VCA4_MICFU</name>
<proteinExistence type="predicted"/>
<sequence length="523" mass="55679">MSVTLVGEGEQASLAQHGMWITERMGAGGRVYHMPVAMWFDGPLDTDRLLAACDAVVEAHPALAIALVERDGAPARVPAAVAPPVRFEDVSGRDPAGLIERETALALDLGTGPLARFTLLRLAPERHVLVFVAHHAVFDGMSKDILVRDLAAAYAGRPLPAAYGDAVAEENALVAELLDAAAEFWRSRWRDRPGLALPGLVAPSVRAAAGEVVDFSIGPDVAAAAERIGVTRFELVLAALHTLLRAYGNDGAAVAVDLSTRTERTRDHIGLFVNELPVTVPSAGAFDGTFADLARAVREELRAVYRFRGVPLARAVGGVSPRTALTPVSVSYRRREGEDPAFPGLRVSVDRMMFNQAVRGTLHLQMVDGPDGIAARFQYNPEILGRAHCESVTGHLLALLDAIAARPGGDIADLPVPEPVAEPVREPAGEATADASLAGAAPPAGEVLPYAREVGEIWCEVLGRDVGPDEDLFDLGGHSLSITEIIAKVRERLYVELSFDVFFDAPTINGVAEEIARLKEEGC</sequence>
<protein>
    <submittedName>
        <fullName evidence="5">Condensation domain-containing protein</fullName>
    </submittedName>
</protein>
<gene>
    <name evidence="5" type="ORF">ACFY05_29140</name>
</gene>
<dbReference type="PROSITE" id="PS00012">
    <property type="entry name" value="PHOSPHOPANTETHEINE"/>
    <property type="match status" value="1"/>
</dbReference>
<dbReference type="Pfam" id="PF00550">
    <property type="entry name" value="PP-binding"/>
    <property type="match status" value="1"/>
</dbReference>
<keyword evidence="6" id="KW-1185">Reference proteome</keyword>
<dbReference type="RefSeq" id="WP_387345345.1">
    <property type="nucleotide sequence ID" value="NZ_JBIAXI010000020.1"/>
</dbReference>
<dbReference type="InterPro" id="IPR020806">
    <property type="entry name" value="PKS_PP-bd"/>
</dbReference>
<dbReference type="Pfam" id="PF00668">
    <property type="entry name" value="Condensation"/>
    <property type="match status" value="1"/>
</dbReference>
<dbReference type="SUPFAM" id="SSF52777">
    <property type="entry name" value="CoA-dependent acyltransferases"/>
    <property type="match status" value="2"/>
</dbReference>
<evidence type="ECO:0000259" key="4">
    <source>
        <dbReference type="PROSITE" id="PS50075"/>
    </source>
</evidence>
<keyword evidence="2" id="KW-0596">Phosphopantetheine</keyword>
<dbReference type="InterPro" id="IPR023213">
    <property type="entry name" value="CAT-like_dom_sf"/>
</dbReference>
<dbReference type="PANTHER" id="PTHR45527">
    <property type="entry name" value="NONRIBOSOMAL PEPTIDE SYNTHETASE"/>
    <property type="match status" value="1"/>
</dbReference>
<dbReference type="InterPro" id="IPR009081">
    <property type="entry name" value="PP-bd_ACP"/>
</dbReference>
<organism evidence="5 6">
    <name type="scientific">Microtetraspora fusca</name>
    <dbReference type="NCBI Taxonomy" id="1997"/>
    <lineage>
        <taxon>Bacteria</taxon>
        <taxon>Bacillati</taxon>
        <taxon>Actinomycetota</taxon>
        <taxon>Actinomycetes</taxon>
        <taxon>Streptosporangiales</taxon>
        <taxon>Streptosporangiaceae</taxon>
        <taxon>Microtetraspora</taxon>
    </lineage>
</organism>
<reference evidence="5 6" key="1">
    <citation type="submission" date="2024-10" db="EMBL/GenBank/DDBJ databases">
        <title>The Natural Products Discovery Center: Release of the First 8490 Sequenced Strains for Exploring Actinobacteria Biosynthetic Diversity.</title>
        <authorList>
            <person name="Kalkreuter E."/>
            <person name="Kautsar S.A."/>
            <person name="Yang D."/>
            <person name="Bader C.D."/>
            <person name="Teijaro C.N."/>
            <person name="Fluegel L."/>
            <person name="Davis C.M."/>
            <person name="Simpson J.R."/>
            <person name="Lauterbach L."/>
            <person name="Steele A.D."/>
            <person name="Gui C."/>
            <person name="Meng S."/>
            <person name="Li G."/>
            <person name="Viehrig K."/>
            <person name="Ye F."/>
            <person name="Su P."/>
            <person name="Kiefer A.F."/>
            <person name="Nichols A."/>
            <person name="Cepeda A.J."/>
            <person name="Yan W."/>
            <person name="Fan B."/>
            <person name="Jiang Y."/>
            <person name="Adhikari A."/>
            <person name="Zheng C.-J."/>
            <person name="Schuster L."/>
            <person name="Cowan T.M."/>
            <person name="Smanski M.J."/>
            <person name="Chevrette M.G."/>
            <person name="De Carvalho L.P.S."/>
            <person name="Shen B."/>
        </authorList>
    </citation>
    <scope>NUCLEOTIDE SEQUENCE [LARGE SCALE GENOMIC DNA]</scope>
    <source>
        <strain evidence="5 6">NPDC001281</strain>
    </source>
</reference>
<evidence type="ECO:0000256" key="1">
    <source>
        <dbReference type="ARBA" id="ARBA00001957"/>
    </source>
</evidence>
<dbReference type="Proteomes" id="UP001602119">
    <property type="component" value="Unassembled WGS sequence"/>
</dbReference>
<feature type="domain" description="Carrier" evidence="4">
    <location>
        <begin position="445"/>
        <end position="519"/>
    </location>
</feature>
<dbReference type="Gene3D" id="1.10.1200.10">
    <property type="entry name" value="ACP-like"/>
    <property type="match status" value="1"/>
</dbReference>
<dbReference type="SUPFAM" id="SSF47336">
    <property type="entry name" value="ACP-like"/>
    <property type="match status" value="1"/>
</dbReference>
<evidence type="ECO:0000313" key="6">
    <source>
        <dbReference type="Proteomes" id="UP001602119"/>
    </source>
</evidence>
<dbReference type="EMBL" id="JBIAXI010000020">
    <property type="protein sequence ID" value="MFF4776937.1"/>
    <property type="molecule type" value="Genomic_DNA"/>
</dbReference>
<dbReference type="SMART" id="SM00823">
    <property type="entry name" value="PKS_PP"/>
    <property type="match status" value="1"/>
</dbReference>
<dbReference type="Gene3D" id="3.30.559.10">
    <property type="entry name" value="Chloramphenicol acetyltransferase-like domain"/>
    <property type="match status" value="1"/>
</dbReference>
<keyword evidence="3" id="KW-0597">Phosphoprotein</keyword>
<comment type="caution">
    <text evidence="5">The sequence shown here is derived from an EMBL/GenBank/DDBJ whole genome shotgun (WGS) entry which is preliminary data.</text>
</comment>